<sequence>MYIESVLNSDGTPVPHVEGKLHYPLAHYLIWLRKTPMEKGGYREPTTISNVFKHLKIWFDFCFDQNISFDMVTYELHLQPLKKLLASKGVQPQSINGYYRSWRGFYEWCEGHGISTVIKFPPKIEGKSSFTGQSRNFRSRGTARALQIDPGLETVATVLDYKDYILNMDEYARFSEILAEVDPVYSSISYMMVTTGLRIGGVMQIPLGSDKLNPRWLRYPELEASGAAIQKLKYLPKGNKRVLNCIVPAAALKKIHYDYIVGHRKARAKIFSERFRSQIAPFWLTASGKSVEKNDIWEAFKEASKKFGRRVVPHHMRHTYATYIVYNYFKAHGLTPNLAYANDIHEALRAQLGHSDFEVTKRYIRTVIRTHTDIWLPKLTPHLGEVVHREMPSEVLAAVIEFFEPHSNQGEE</sequence>
<evidence type="ECO:0000256" key="1">
    <source>
        <dbReference type="ARBA" id="ARBA00008857"/>
    </source>
</evidence>
<evidence type="ECO:0000256" key="4">
    <source>
        <dbReference type="ARBA" id="ARBA00023172"/>
    </source>
</evidence>
<proteinExistence type="inferred from homology"/>
<evidence type="ECO:0008006" key="10">
    <source>
        <dbReference type="Google" id="ProtNLM"/>
    </source>
</evidence>
<reference evidence="8 9" key="1">
    <citation type="submission" date="2020-01" db="EMBL/GenBank/DDBJ databases">
        <title>Complete Genome Sequence of Pseudomonas putida Strain TS312, Harboring the HdtS type N-acyl-homoserine Lactone Synthase, Isolated from a Paper Mill.</title>
        <authorList>
            <person name="Hosoe A."/>
            <person name="Suenaga T."/>
            <person name="Sugi T."/>
            <person name="Izumi T."/>
            <person name="Nagai N."/>
            <person name="Terada A."/>
        </authorList>
    </citation>
    <scope>NUCLEOTIDE SEQUENCE [LARGE SCALE GENOMIC DNA]</scope>
    <source>
        <strain evidence="8 9">TS312</strain>
    </source>
</reference>
<keyword evidence="4" id="KW-0233">DNA recombination</keyword>
<dbReference type="InterPro" id="IPR011010">
    <property type="entry name" value="DNA_brk_join_enz"/>
</dbReference>
<accession>A0A7U6M615</accession>
<dbReference type="PANTHER" id="PTHR30349">
    <property type="entry name" value="PHAGE INTEGRASE-RELATED"/>
    <property type="match status" value="1"/>
</dbReference>
<evidence type="ECO:0000313" key="9">
    <source>
        <dbReference type="Proteomes" id="UP000464661"/>
    </source>
</evidence>
<evidence type="ECO:0000256" key="3">
    <source>
        <dbReference type="ARBA" id="ARBA00023125"/>
    </source>
</evidence>
<dbReference type="InterPro" id="IPR044068">
    <property type="entry name" value="CB"/>
</dbReference>
<keyword evidence="2" id="KW-0229">DNA integration</keyword>
<gene>
    <name evidence="8" type="ORF">PPTS312_44500</name>
</gene>
<comment type="similarity">
    <text evidence="1">Belongs to the 'phage' integrase family.</text>
</comment>
<evidence type="ECO:0000256" key="2">
    <source>
        <dbReference type="ARBA" id="ARBA00022908"/>
    </source>
</evidence>
<dbReference type="AlphaFoldDB" id="A0A7U6M615"/>
<dbReference type="InterPro" id="IPR010998">
    <property type="entry name" value="Integrase_recombinase_N"/>
</dbReference>
<organism evidence="8 9">
    <name type="scientific">Pseudomonas putida</name>
    <name type="common">Arthrobacter siderocapsulatus</name>
    <dbReference type="NCBI Taxonomy" id="303"/>
    <lineage>
        <taxon>Bacteria</taxon>
        <taxon>Pseudomonadati</taxon>
        <taxon>Pseudomonadota</taxon>
        <taxon>Gammaproteobacteria</taxon>
        <taxon>Pseudomonadales</taxon>
        <taxon>Pseudomonadaceae</taxon>
        <taxon>Pseudomonas</taxon>
    </lineage>
</organism>
<protein>
    <recommendedName>
        <fullName evidence="10">Site-specific integrase</fullName>
    </recommendedName>
</protein>
<feature type="domain" description="Tyr recombinase" evidence="6">
    <location>
        <begin position="161"/>
        <end position="376"/>
    </location>
</feature>
<dbReference type="GO" id="GO:0003677">
    <property type="term" value="F:DNA binding"/>
    <property type="evidence" value="ECO:0007669"/>
    <property type="project" value="UniProtKB-UniRule"/>
</dbReference>
<dbReference type="GO" id="GO:0015074">
    <property type="term" value="P:DNA integration"/>
    <property type="evidence" value="ECO:0007669"/>
    <property type="project" value="UniProtKB-KW"/>
</dbReference>
<dbReference type="InterPro" id="IPR013762">
    <property type="entry name" value="Integrase-like_cat_sf"/>
</dbReference>
<dbReference type="CDD" id="cd00397">
    <property type="entry name" value="DNA_BRE_C"/>
    <property type="match status" value="1"/>
</dbReference>
<dbReference type="EMBL" id="AP022324">
    <property type="protein sequence ID" value="BBU46535.1"/>
    <property type="molecule type" value="Genomic_DNA"/>
</dbReference>
<evidence type="ECO:0000259" key="7">
    <source>
        <dbReference type="PROSITE" id="PS51900"/>
    </source>
</evidence>
<dbReference type="GO" id="GO:0006310">
    <property type="term" value="P:DNA recombination"/>
    <property type="evidence" value="ECO:0007669"/>
    <property type="project" value="UniProtKB-KW"/>
</dbReference>
<dbReference type="Gene3D" id="1.10.150.130">
    <property type="match status" value="1"/>
</dbReference>
<feature type="domain" description="Core-binding (CB)" evidence="7">
    <location>
        <begin position="19"/>
        <end position="110"/>
    </location>
</feature>
<dbReference type="RefSeq" id="WP_161990111.1">
    <property type="nucleotide sequence ID" value="NZ_AP022324.1"/>
</dbReference>
<evidence type="ECO:0000256" key="5">
    <source>
        <dbReference type="PROSITE-ProRule" id="PRU01248"/>
    </source>
</evidence>
<evidence type="ECO:0000313" key="8">
    <source>
        <dbReference type="EMBL" id="BBU46535.1"/>
    </source>
</evidence>
<dbReference type="SUPFAM" id="SSF56349">
    <property type="entry name" value="DNA breaking-rejoining enzymes"/>
    <property type="match status" value="1"/>
</dbReference>
<dbReference type="Proteomes" id="UP000464661">
    <property type="component" value="Chromosome"/>
</dbReference>
<dbReference type="PROSITE" id="PS51898">
    <property type="entry name" value="TYR_RECOMBINASE"/>
    <property type="match status" value="1"/>
</dbReference>
<evidence type="ECO:0000259" key="6">
    <source>
        <dbReference type="PROSITE" id="PS51898"/>
    </source>
</evidence>
<keyword evidence="3 5" id="KW-0238">DNA-binding</keyword>
<dbReference type="PANTHER" id="PTHR30349:SF41">
    <property type="entry name" value="INTEGRASE_RECOMBINASE PROTEIN MJ0367-RELATED"/>
    <property type="match status" value="1"/>
</dbReference>
<dbReference type="InterPro" id="IPR002104">
    <property type="entry name" value="Integrase_catalytic"/>
</dbReference>
<dbReference type="InterPro" id="IPR050090">
    <property type="entry name" value="Tyrosine_recombinase_XerCD"/>
</dbReference>
<name>A0A7U6M615_PSEPU</name>
<dbReference type="PROSITE" id="PS51900">
    <property type="entry name" value="CB"/>
    <property type="match status" value="1"/>
</dbReference>
<dbReference type="Gene3D" id="1.10.443.10">
    <property type="entry name" value="Intergrase catalytic core"/>
    <property type="match status" value="1"/>
</dbReference>